<dbReference type="PANTHER" id="PTHR45646:SF11">
    <property type="entry name" value="SERINE_THREONINE-PROTEIN KINASE DOA"/>
    <property type="match status" value="1"/>
</dbReference>
<evidence type="ECO:0000256" key="2">
    <source>
        <dbReference type="ARBA" id="ARBA00022679"/>
    </source>
</evidence>
<dbReference type="GO" id="GO:0005634">
    <property type="term" value="C:nucleus"/>
    <property type="evidence" value="ECO:0007669"/>
    <property type="project" value="TreeGrafter"/>
</dbReference>
<dbReference type="InterPro" id="IPR051175">
    <property type="entry name" value="CLK_kinases"/>
</dbReference>
<keyword evidence="1" id="KW-0723">Serine/threonine-protein kinase</keyword>
<name>A0A6A5V5J7_9PLEO</name>
<dbReference type="GO" id="GO:0005524">
    <property type="term" value="F:ATP binding"/>
    <property type="evidence" value="ECO:0007669"/>
    <property type="project" value="UniProtKB-KW"/>
</dbReference>
<reference evidence="7" key="1">
    <citation type="journal article" date="2020" name="Stud. Mycol.">
        <title>101 Dothideomycetes genomes: a test case for predicting lifestyles and emergence of pathogens.</title>
        <authorList>
            <person name="Haridas S."/>
            <person name="Albert R."/>
            <person name="Binder M."/>
            <person name="Bloem J."/>
            <person name="Labutti K."/>
            <person name="Salamov A."/>
            <person name="Andreopoulos B."/>
            <person name="Baker S."/>
            <person name="Barry K."/>
            <person name="Bills G."/>
            <person name="Bluhm B."/>
            <person name="Cannon C."/>
            <person name="Castanera R."/>
            <person name="Culley D."/>
            <person name="Daum C."/>
            <person name="Ezra D."/>
            <person name="Gonzalez J."/>
            <person name="Henrissat B."/>
            <person name="Kuo A."/>
            <person name="Liang C."/>
            <person name="Lipzen A."/>
            <person name="Lutzoni F."/>
            <person name="Magnuson J."/>
            <person name="Mondo S."/>
            <person name="Nolan M."/>
            <person name="Ohm R."/>
            <person name="Pangilinan J."/>
            <person name="Park H.-J."/>
            <person name="Ramirez L."/>
            <person name="Alfaro M."/>
            <person name="Sun H."/>
            <person name="Tritt A."/>
            <person name="Yoshinaga Y."/>
            <person name="Zwiers L.-H."/>
            <person name="Turgeon B."/>
            <person name="Goodwin S."/>
            <person name="Spatafora J."/>
            <person name="Crous P."/>
            <person name="Grigoriev I."/>
        </authorList>
    </citation>
    <scope>NUCLEOTIDE SEQUENCE</scope>
    <source>
        <strain evidence="7">CBS 107.79</strain>
    </source>
</reference>
<organism evidence="7 8">
    <name type="scientific">Bimuria novae-zelandiae CBS 107.79</name>
    <dbReference type="NCBI Taxonomy" id="1447943"/>
    <lineage>
        <taxon>Eukaryota</taxon>
        <taxon>Fungi</taxon>
        <taxon>Dikarya</taxon>
        <taxon>Ascomycota</taxon>
        <taxon>Pezizomycotina</taxon>
        <taxon>Dothideomycetes</taxon>
        <taxon>Pleosporomycetidae</taxon>
        <taxon>Pleosporales</taxon>
        <taxon>Massarineae</taxon>
        <taxon>Didymosphaeriaceae</taxon>
        <taxon>Bimuria</taxon>
    </lineage>
</organism>
<accession>A0A6A5V5J7</accession>
<keyword evidence="5" id="KW-0067">ATP-binding</keyword>
<dbReference type="Gene3D" id="1.10.510.10">
    <property type="entry name" value="Transferase(Phosphotransferase) domain 1"/>
    <property type="match status" value="1"/>
</dbReference>
<keyword evidence="3" id="KW-0547">Nucleotide-binding</keyword>
<dbReference type="GO" id="GO:0043484">
    <property type="term" value="P:regulation of RNA splicing"/>
    <property type="evidence" value="ECO:0007669"/>
    <property type="project" value="TreeGrafter"/>
</dbReference>
<dbReference type="Proteomes" id="UP000800036">
    <property type="component" value="Unassembled WGS sequence"/>
</dbReference>
<evidence type="ECO:0000256" key="3">
    <source>
        <dbReference type="ARBA" id="ARBA00022741"/>
    </source>
</evidence>
<dbReference type="GO" id="GO:0004674">
    <property type="term" value="F:protein serine/threonine kinase activity"/>
    <property type="evidence" value="ECO:0007669"/>
    <property type="project" value="UniProtKB-KW"/>
</dbReference>
<dbReference type="Gene3D" id="3.30.200.20">
    <property type="entry name" value="Phosphorylase Kinase, domain 1"/>
    <property type="match status" value="1"/>
</dbReference>
<keyword evidence="8" id="KW-1185">Reference proteome</keyword>
<dbReference type="OrthoDB" id="5979581at2759"/>
<dbReference type="InterPro" id="IPR011009">
    <property type="entry name" value="Kinase-like_dom_sf"/>
</dbReference>
<feature type="domain" description="Protein kinase" evidence="6">
    <location>
        <begin position="94"/>
        <end position="396"/>
    </location>
</feature>
<proteinExistence type="predicted"/>
<dbReference type="PROSITE" id="PS50011">
    <property type="entry name" value="PROTEIN_KINASE_DOM"/>
    <property type="match status" value="1"/>
</dbReference>
<keyword evidence="4 7" id="KW-0418">Kinase</keyword>
<dbReference type="AlphaFoldDB" id="A0A6A5V5J7"/>
<dbReference type="SUPFAM" id="SSF56112">
    <property type="entry name" value="Protein kinase-like (PK-like)"/>
    <property type="match status" value="1"/>
</dbReference>
<evidence type="ECO:0000256" key="4">
    <source>
        <dbReference type="ARBA" id="ARBA00022777"/>
    </source>
</evidence>
<dbReference type="SMART" id="SM00220">
    <property type="entry name" value="S_TKc"/>
    <property type="match status" value="1"/>
</dbReference>
<evidence type="ECO:0000313" key="7">
    <source>
        <dbReference type="EMBL" id="KAF1971302.1"/>
    </source>
</evidence>
<evidence type="ECO:0000256" key="1">
    <source>
        <dbReference type="ARBA" id="ARBA00022527"/>
    </source>
</evidence>
<protein>
    <submittedName>
        <fullName evidence="7">Kinase-like protein</fullName>
    </submittedName>
</protein>
<evidence type="ECO:0000256" key="5">
    <source>
        <dbReference type="ARBA" id="ARBA00022840"/>
    </source>
</evidence>
<keyword evidence="2" id="KW-0808">Transferase</keyword>
<evidence type="ECO:0000259" key="6">
    <source>
        <dbReference type="PROSITE" id="PS50011"/>
    </source>
</evidence>
<gene>
    <name evidence="7" type="ORF">BU23DRAFT_590744</name>
</gene>
<dbReference type="InterPro" id="IPR000719">
    <property type="entry name" value="Prot_kinase_dom"/>
</dbReference>
<dbReference type="Pfam" id="PF00069">
    <property type="entry name" value="Pkinase"/>
    <property type="match status" value="1"/>
</dbReference>
<evidence type="ECO:0000313" key="8">
    <source>
        <dbReference type="Proteomes" id="UP000800036"/>
    </source>
</evidence>
<dbReference type="EMBL" id="ML976694">
    <property type="protein sequence ID" value="KAF1971302.1"/>
    <property type="molecule type" value="Genomic_DNA"/>
</dbReference>
<sequence>MSIHGISAHPFVYSSSRSGNTCKNILGVYSSRRLFSSTLLVDSSRRLFSFTSVRRYQKDHLVHTCDVDTEPLHRYRSGGYHPTRLEDVLKYGRYKRLHKLGWGGYSTVWAARDQRCRLLLPLGISISERGERNREFKVLNAIAAVRSEHPGARHLLGPSVPSLLDVRFHDERLPGKLAKTIAKQALLGVDYLHQHKIGHGDLHTCNLTFTIPSLYYLSEEEFLQELGKPEIGLIKKNDGGSLEPDMPKYLVRPASYLADSSLLSHPIKIIDFGELDYRVDLWSMGCMLVELVVGQPPFDSFMITPIVLVRQILEQASDGLPERWQQKWREMGSTSPGEMSGYTLQGWLEEMYFDEERNEDLSREDISKVGELVRRMLRFEPSNRASASEILRDPWFKGK</sequence>
<dbReference type="PANTHER" id="PTHR45646">
    <property type="entry name" value="SERINE/THREONINE-PROTEIN KINASE DOA-RELATED"/>
    <property type="match status" value="1"/>
</dbReference>